<protein>
    <recommendedName>
        <fullName evidence="4">DUF1351 domain-containing protein</fullName>
    </recommendedName>
</protein>
<keyword evidence="3" id="KW-1185">Reference proteome</keyword>
<accession>A0A133ZRR1</accession>
<evidence type="ECO:0008006" key="4">
    <source>
        <dbReference type="Google" id="ProtNLM"/>
    </source>
</evidence>
<proteinExistence type="predicted"/>
<organism evidence="2 3">
    <name type="scientific">Lachnoanaerobaculum saburreum</name>
    <dbReference type="NCBI Taxonomy" id="467210"/>
    <lineage>
        <taxon>Bacteria</taxon>
        <taxon>Bacillati</taxon>
        <taxon>Bacillota</taxon>
        <taxon>Clostridia</taxon>
        <taxon>Lachnospirales</taxon>
        <taxon>Lachnospiraceae</taxon>
        <taxon>Lachnoanaerobaculum</taxon>
    </lineage>
</organism>
<dbReference type="EMBL" id="LSDA01000063">
    <property type="protein sequence ID" value="KXB58157.1"/>
    <property type="molecule type" value="Genomic_DNA"/>
</dbReference>
<gene>
    <name evidence="2" type="ORF">HMPREF1866_01196</name>
</gene>
<dbReference type="OrthoDB" id="2193070at2"/>
<dbReference type="Pfam" id="PF07083">
    <property type="entry name" value="DUF1351"/>
    <property type="match status" value="1"/>
</dbReference>
<dbReference type="Proteomes" id="UP000070394">
    <property type="component" value="Unassembled WGS sequence"/>
</dbReference>
<evidence type="ECO:0000313" key="2">
    <source>
        <dbReference type="EMBL" id="KXB58157.1"/>
    </source>
</evidence>
<dbReference type="STRING" id="467210.HMPREF1866_01196"/>
<dbReference type="RefSeq" id="WP_060931009.1">
    <property type="nucleotide sequence ID" value="NZ_KQ959812.1"/>
</dbReference>
<evidence type="ECO:0000256" key="1">
    <source>
        <dbReference type="SAM" id="MobiDB-lite"/>
    </source>
</evidence>
<dbReference type="InterPro" id="IPR009785">
    <property type="entry name" value="Prophage_Lj928_Orf309"/>
</dbReference>
<feature type="compositionally biased region" description="Basic and acidic residues" evidence="1">
    <location>
        <begin position="277"/>
        <end position="288"/>
    </location>
</feature>
<feature type="compositionally biased region" description="Polar residues" evidence="1">
    <location>
        <begin position="263"/>
        <end position="276"/>
    </location>
</feature>
<reference evidence="3" key="1">
    <citation type="submission" date="2016-01" db="EMBL/GenBank/DDBJ databases">
        <authorList>
            <person name="Mitreva M."/>
            <person name="Pepin K.H."/>
            <person name="Mihindukulasuriya K.A."/>
            <person name="Fulton R."/>
            <person name="Fronick C."/>
            <person name="O'Laughlin M."/>
            <person name="Miner T."/>
            <person name="Herter B."/>
            <person name="Rosa B.A."/>
            <person name="Cordes M."/>
            <person name="Tomlinson C."/>
            <person name="Wollam A."/>
            <person name="Palsikar V.B."/>
            <person name="Mardis E.R."/>
            <person name="Wilson R.K."/>
        </authorList>
    </citation>
    <scope>NUCLEOTIDE SEQUENCE [LARGE SCALE GENOMIC DNA]</scope>
    <source>
        <strain evidence="3">DNF00896</strain>
    </source>
</reference>
<sequence length="331" mass="37862">MEELSLIISQPDNGVFLQKIGWNEEQITSTVENIISQYTGLAYTEEQMKEAKKDRAILNAMKTDISNRRIQVKKALMAPYEVFEAEVKEVVAKIDEPIAMIDKQLAAYDEKLKEDKKSELVEYFKENVGELENVLTFDMIFNQKWLNKSVSIKQCKEDILNAITKTATDTKLIDEMASEKYREYAKDYYFRNGLNVTSAMNEVARMKEVDIKKEEEKRLKAEREEAEKLRAAKEEAERLLRAGNGNNNDVDSINNKDEKTPIQEDSAQGTTYPVDSNENKSCNDKDTHGCNDIVNDKIYKSSFTITGTKAQILSVKEFMVSNGIHFGKVDK</sequence>
<feature type="compositionally biased region" description="Low complexity" evidence="1">
    <location>
        <begin position="242"/>
        <end position="253"/>
    </location>
</feature>
<feature type="region of interest" description="Disordered" evidence="1">
    <location>
        <begin position="242"/>
        <end position="288"/>
    </location>
</feature>
<dbReference type="AlphaFoldDB" id="A0A133ZRR1"/>
<dbReference type="PATRIC" id="fig|467210.3.peg.1185"/>
<comment type="caution">
    <text evidence="2">The sequence shown here is derived from an EMBL/GenBank/DDBJ whole genome shotgun (WGS) entry which is preliminary data.</text>
</comment>
<name>A0A133ZRR1_9FIRM</name>
<evidence type="ECO:0000313" key="3">
    <source>
        <dbReference type="Proteomes" id="UP000070394"/>
    </source>
</evidence>